<comment type="caution">
    <text evidence="2">The sequence shown here is derived from an EMBL/GenBank/DDBJ whole genome shotgun (WGS) entry which is preliminary data.</text>
</comment>
<sequence length="234" mass="27269">MSDLMNWKESVGSYGDNPDKMYRSFRMIIENHNPEWQDVQVLLNNLFTPEEKRMVIEKAREENERQNAKGGPDCFMPTHEQDWYPNSGVGRLIIKQYQQLILYGIKNAISKPKNLAKLYQVVQGKTEDPSTFYECLCEVAQKWTDLDPDDDANRVTFATLFVGQLVPDIRRKLQKVDGMSGMTISLLIEIAYKVYNHREEVEKRENEKEKVKERRQKGNDIGSCFYASSGLFLR</sequence>
<feature type="domain" description="Core shell protein Gag P30" evidence="1">
    <location>
        <begin position="2"/>
        <end position="196"/>
    </location>
</feature>
<reference evidence="2 3" key="1">
    <citation type="submission" date="2024-06" db="EMBL/GenBank/DDBJ databases">
        <title>The draft genome of Grus japonensis, version 3.</title>
        <authorList>
            <person name="Nabeshima K."/>
            <person name="Suzuki S."/>
            <person name="Onuma M."/>
        </authorList>
    </citation>
    <scope>NUCLEOTIDE SEQUENCE [LARGE SCALE GENOMIC DNA]</scope>
    <source>
        <strain evidence="2 3">451A</strain>
    </source>
</reference>
<evidence type="ECO:0000259" key="1">
    <source>
        <dbReference type="Pfam" id="PF02093"/>
    </source>
</evidence>
<dbReference type="InterPro" id="IPR003036">
    <property type="entry name" value="Gag_P30"/>
</dbReference>
<evidence type="ECO:0000313" key="2">
    <source>
        <dbReference type="EMBL" id="GAB0209406.1"/>
    </source>
</evidence>
<dbReference type="PANTHER" id="PTHR33166">
    <property type="entry name" value="GAG_P30 DOMAIN-CONTAINING PROTEIN"/>
    <property type="match status" value="1"/>
</dbReference>
<dbReference type="Proteomes" id="UP001623348">
    <property type="component" value="Unassembled WGS sequence"/>
</dbReference>
<dbReference type="Pfam" id="PF02093">
    <property type="entry name" value="Gag_p30"/>
    <property type="match status" value="1"/>
</dbReference>
<keyword evidence="3" id="KW-1185">Reference proteome</keyword>
<evidence type="ECO:0000313" key="3">
    <source>
        <dbReference type="Proteomes" id="UP001623348"/>
    </source>
</evidence>
<dbReference type="SUPFAM" id="SSF47943">
    <property type="entry name" value="Retrovirus capsid protein, N-terminal core domain"/>
    <property type="match status" value="1"/>
</dbReference>
<gene>
    <name evidence="2" type="ORF">GRJ2_003406300</name>
</gene>
<organism evidence="2 3">
    <name type="scientific">Grus japonensis</name>
    <name type="common">Japanese crane</name>
    <name type="synonym">Red-crowned crane</name>
    <dbReference type="NCBI Taxonomy" id="30415"/>
    <lineage>
        <taxon>Eukaryota</taxon>
        <taxon>Metazoa</taxon>
        <taxon>Chordata</taxon>
        <taxon>Craniata</taxon>
        <taxon>Vertebrata</taxon>
        <taxon>Euteleostomi</taxon>
        <taxon>Archelosauria</taxon>
        <taxon>Archosauria</taxon>
        <taxon>Dinosauria</taxon>
        <taxon>Saurischia</taxon>
        <taxon>Theropoda</taxon>
        <taxon>Coelurosauria</taxon>
        <taxon>Aves</taxon>
        <taxon>Neognathae</taxon>
        <taxon>Neoaves</taxon>
        <taxon>Gruiformes</taxon>
        <taxon>Gruidae</taxon>
        <taxon>Grus</taxon>
    </lineage>
</organism>
<protein>
    <recommendedName>
        <fullName evidence="1">Core shell protein Gag P30 domain-containing protein</fullName>
    </recommendedName>
</protein>
<proteinExistence type="predicted"/>
<dbReference type="InterPro" id="IPR008919">
    <property type="entry name" value="Retrov_capsid_N"/>
</dbReference>
<accession>A0ABC9YHN2</accession>
<name>A0ABC9YHN2_GRUJA</name>
<dbReference type="Gene3D" id="1.10.375.10">
    <property type="entry name" value="Human Immunodeficiency Virus Type 1 Capsid Protein"/>
    <property type="match status" value="1"/>
</dbReference>
<dbReference type="AlphaFoldDB" id="A0ABC9YHN2"/>
<dbReference type="InterPro" id="IPR050462">
    <property type="entry name" value="Retroviral_Gag-Pol_poly"/>
</dbReference>
<dbReference type="EMBL" id="BAAFJT010000306">
    <property type="protein sequence ID" value="GAB0209406.1"/>
    <property type="molecule type" value="Genomic_DNA"/>
</dbReference>